<feature type="binding site" evidence="1">
    <location>
        <position position="38"/>
    </location>
    <ligand>
        <name>Mg(2+)</name>
        <dbReference type="ChEBI" id="CHEBI:18420"/>
        <label>4</label>
    </ligand>
</feature>
<dbReference type="PANTHER" id="PTHR30270:SF3">
    <property type="entry name" value="THIAMINE-MONOPHOSPHATE KINASE"/>
    <property type="match status" value="1"/>
</dbReference>
<feature type="binding site" evidence="1">
    <location>
        <position position="139"/>
    </location>
    <ligand>
        <name>ATP</name>
        <dbReference type="ChEBI" id="CHEBI:30616"/>
    </ligand>
</feature>
<comment type="caution">
    <text evidence="4">The sequence shown here is derived from an EMBL/GenBank/DDBJ whole genome shotgun (WGS) entry which is preliminary data.</text>
</comment>
<dbReference type="NCBIfam" id="NF004353">
    <property type="entry name" value="PRK05731.2-2"/>
    <property type="match status" value="1"/>
</dbReference>
<dbReference type="SUPFAM" id="SSF56042">
    <property type="entry name" value="PurM C-terminal domain-like"/>
    <property type="match status" value="1"/>
</dbReference>
<dbReference type="InterPro" id="IPR016188">
    <property type="entry name" value="PurM-like_N"/>
</dbReference>
<protein>
    <recommendedName>
        <fullName evidence="1">Thiamine-monophosphate kinase</fullName>
        <shortName evidence="1">TMP kinase</shortName>
        <shortName evidence="1">Thiamine-phosphate kinase</shortName>
        <ecNumber evidence="1">2.7.4.16</ecNumber>
    </recommendedName>
</protein>
<gene>
    <name evidence="1" type="primary">thiL</name>
    <name evidence="4" type="ORF">EYH13_03545</name>
</gene>
<feature type="binding site" evidence="1">
    <location>
        <position position="68"/>
    </location>
    <ligand>
        <name>Mg(2+)</name>
        <dbReference type="ChEBI" id="CHEBI:18420"/>
        <label>4</label>
    </ligand>
</feature>
<feature type="domain" description="PurM-like C-terminal" evidence="3">
    <location>
        <begin position="143"/>
        <end position="293"/>
    </location>
</feature>
<comment type="similarity">
    <text evidence="1">Belongs to the thiamine-monophosphate kinase family.</text>
</comment>
<evidence type="ECO:0000259" key="2">
    <source>
        <dbReference type="Pfam" id="PF00586"/>
    </source>
</evidence>
<feature type="binding site" evidence="1">
    <location>
        <position position="40"/>
    </location>
    <ligand>
        <name>Mg(2+)</name>
        <dbReference type="ChEBI" id="CHEBI:18420"/>
        <label>2</label>
    </ligand>
</feature>
<keyword evidence="1" id="KW-0784">Thiamine biosynthesis</keyword>
<keyword evidence="1" id="KW-0479">Metal-binding</keyword>
<dbReference type="EC" id="2.7.4.16" evidence="1"/>
<dbReference type="UniPathway" id="UPA00060">
    <property type="reaction ID" value="UER00142"/>
</dbReference>
<dbReference type="SUPFAM" id="SSF55326">
    <property type="entry name" value="PurM N-terminal domain-like"/>
    <property type="match status" value="1"/>
</dbReference>
<feature type="binding site" evidence="1">
    <location>
        <position position="206"/>
    </location>
    <ligand>
        <name>ATP</name>
        <dbReference type="ChEBI" id="CHEBI:30616"/>
    </ligand>
</feature>
<evidence type="ECO:0000259" key="3">
    <source>
        <dbReference type="Pfam" id="PF02769"/>
    </source>
</evidence>
<dbReference type="Pfam" id="PF02769">
    <property type="entry name" value="AIRS_C"/>
    <property type="match status" value="1"/>
</dbReference>
<sequence>MERKIIETFIRHLKFQGDLPLGDDAGAIKIGGEWLVATNDMLVRATDVPDIMTPEQVGFKVVTMNVSDLAAMGAKPLGFLFSLGVPQDFDLKHLERIARGIARASAFYSIPVLSADTNEACDLVIDGIALGKAERLLLRSNAKPGDLVCVTGDIGRALAGLKVYFENLEVETRVRKVLYEKLLEPKARIKEGQVLSRYANSSIDISDGMSKELHLIAEMSNVKIVIDSERLPIRREVLEVAEILALDPIEIALASGEEFELLFTIPENHLDKIGFDFTVIGKVERGKGVYLKHKGKVEKMPILGWEHFQHFQPKA</sequence>
<keyword evidence="1" id="KW-0460">Magnesium</keyword>
<dbReference type="PIRSF" id="PIRSF005303">
    <property type="entry name" value="Thiam_monoph_kin"/>
    <property type="match status" value="1"/>
</dbReference>
<keyword evidence="1 4" id="KW-0418">Kinase</keyword>
<keyword evidence="1 4" id="KW-0808">Transferase</keyword>
<proteinExistence type="inferred from homology"/>
<dbReference type="AlphaFoldDB" id="A0A832Z992"/>
<feature type="binding site" evidence="1">
    <location>
        <position position="47"/>
    </location>
    <ligand>
        <name>substrate</name>
    </ligand>
</feature>
<feature type="binding site" evidence="1">
    <location>
        <position position="204"/>
    </location>
    <ligand>
        <name>Mg(2+)</name>
        <dbReference type="ChEBI" id="CHEBI:18420"/>
        <label>3</label>
    </ligand>
</feature>
<keyword evidence="1" id="KW-0547">Nucleotide-binding</keyword>
<dbReference type="HAMAP" id="MF_02128">
    <property type="entry name" value="TMP_kinase"/>
    <property type="match status" value="1"/>
</dbReference>
<dbReference type="CDD" id="cd02194">
    <property type="entry name" value="ThiL"/>
    <property type="match status" value="1"/>
</dbReference>
<dbReference type="EMBL" id="DQUG01000148">
    <property type="protein sequence ID" value="HIP75213.1"/>
    <property type="molecule type" value="Genomic_DNA"/>
</dbReference>
<feature type="binding site" evidence="1">
    <location>
        <position position="24"/>
    </location>
    <ligand>
        <name>Mg(2+)</name>
        <dbReference type="ChEBI" id="CHEBI:18420"/>
        <label>3</label>
    </ligand>
</feature>
<dbReference type="GO" id="GO:0009229">
    <property type="term" value="P:thiamine diphosphate biosynthetic process"/>
    <property type="evidence" value="ECO:0007669"/>
    <property type="project" value="UniProtKB-UniRule"/>
</dbReference>
<evidence type="ECO:0000313" key="4">
    <source>
        <dbReference type="EMBL" id="HIP75213.1"/>
    </source>
</evidence>
<feature type="binding site" evidence="1">
    <location>
        <position position="40"/>
    </location>
    <ligand>
        <name>Mg(2+)</name>
        <dbReference type="ChEBI" id="CHEBI:18420"/>
        <label>1</label>
    </ligand>
</feature>
<comment type="catalytic activity">
    <reaction evidence="1">
        <text>thiamine phosphate + ATP = thiamine diphosphate + ADP</text>
        <dbReference type="Rhea" id="RHEA:15913"/>
        <dbReference type="ChEBI" id="CHEBI:30616"/>
        <dbReference type="ChEBI" id="CHEBI:37575"/>
        <dbReference type="ChEBI" id="CHEBI:58937"/>
        <dbReference type="ChEBI" id="CHEBI:456216"/>
        <dbReference type="EC" id="2.7.4.16"/>
    </reaction>
</comment>
<feature type="binding site" evidence="1">
    <location>
        <position position="24"/>
    </location>
    <ligand>
        <name>Mg(2+)</name>
        <dbReference type="ChEBI" id="CHEBI:18420"/>
        <label>4</label>
    </ligand>
</feature>
<evidence type="ECO:0000313" key="5">
    <source>
        <dbReference type="Proteomes" id="UP000649326"/>
    </source>
</evidence>
<feature type="binding site" evidence="1">
    <location>
        <position position="116"/>
    </location>
    <ligand>
        <name>Mg(2+)</name>
        <dbReference type="ChEBI" id="CHEBI:18420"/>
        <label>1</label>
    </ligand>
</feature>
<dbReference type="Gene3D" id="3.30.1330.10">
    <property type="entry name" value="PurM-like, N-terminal domain"/>
    <property type="match status" value="1"/>
</dbReference>
<dbReference type="GO" id="GO:0009228">
    <property type="term" value="P:thiamine biosynthetic process"/>
    <property type="evidence" value="ECO:0007669"/>
    <property type="project" value="UniProtKB-KW"/>
</dbReference>
<feature type="binding site" evidence="1">
    <location>
        <position position="305"/>
    </location>
    <ligand>
        <name>substrate</name>
    </ligand>
</feature>
<feature type="binding site" evidence="1">
    <location>
        <position position="68"/>
    </location>
    <ligand>
        <name>Mg(2+)</name>
        <dbReference type="ChEBI" id="CHEBI:18420"/>
        <label>2</label>
    </ligand>
</feature>
<feature type="binding site" evidence="1">
    <location>
        <position position="68"/>
    </location>
    <ligand>
        <name>Mg(2+)</name>
        <dbReference type="ChEBI" id="CHEBI:18420"/>
        <label>3</label>
    </ligand>
</feature>
<dbReference type="GO" id="GO:0005524">
    <property type="term" value="F:ATP binding"/>
    <property type="evidence" value="ECO:0007669"/>
    <property type="project" value="UniProtKB-UniRule"/>
</dbReference>
<dbReference type="GO" id="GO:0009030">
    <property type="term" value="F:thiamine-phosphate kinase activity"/>
    <property type="evidence" value="ECO:0007669"/>
    <property type="project" value="UniProtKB-UniRule"/>
</dbReference>
<evidence type="ECO:0000256" key="1">
    <source>
        <dbReference type="HAMAP-Rule" id="MF_02128"/>
    </source>
</evidence>
<name>A0A832Z992_9EURY</name>
<reference evidence="4" key="1">
    <citation type="journal article" date="2020" name="ISME J.">
        <title>Gammaproteobacteria mediating utilization of methyl-, sulfur- and petroleum organic compounds in deep ocean hydrothermal plumes.</title>
        <authorList>
            <person name="Zhou Z."/>
            <person name="Liu Y."/>
            <person name="Pan J."/>
            <person name="Cron B.R."/>
            <person name="Toner B.M."/>
            <person name="Anantharaman K."/>
            <person name="Breier J.A."/>
            <person name="Dick G.J."/>
            <person name="Li M."/>
        </authorList>
    </citation>
    <scope>NUCLEOTIDE SEQUENCE</scope>
    <source>
        <strain evidence="4">SZUA-1451</strain>
    </source>
</reference>
<dbReference type="InterPro" id="IPR036921">
    <property type="entry name" value="PurM-like_N_sf"/>
</dbReference>
<dbReference type="Gene3D" id="3.90.650.10">
    <property type="entry name" value="PurM-like C-terminal domain"/>
    <property type="match status" value="1"/>
</dbReference>
<dbReference type="InterPro" id="IPR036676">
    <property type="entry name" value="PurM-like_C_sf"/>
</dbReference>
<dbReference type="InterPro" id="IPR006283">
    <property type="entry name" value="ThiL-like"/>
</dbReference>
<keyword evidence="1" id="KW-0067">ATP-binding</keyword>
<dbReference type="InterPro" id="IPR010918">
    <property type="entry name" value="PurM-like_C_dom"/>
</dbReference>
<organism evidence="4 5">
    <name type="scientific">Thermococcus paralvinellae</name>
    <dbReference type="NCBI Taxonomy" id="582419"/>
    <lineage>
        <taxon>Archaea</taxon>
        <taxon>Methanobacteriati</taxon>
        <taxon>Methanobacteriota</taxon>
        <taxon>Thermococci</taxon>
        <taxon>Thermococcales</taxon>
        <taxon>Thermococcaceae</taxon>
        <taxon>Thermococcus</taxon>
    </lineage>
</organism>
<feature type="domain" description="PurM-like N-terminal" evidence="2">
    <location>
        <begin position="22"/>
        <end position="132"/>
    </location>
</feature>
<comment type="function">
    <text evidence="1">Catalyzes the ATP-dependent phosphorylation of thiamine-monophosphate (TMP) to form thiamine-pyrophosphate (TPP), the active form of vitamin B1.</text>
</comment>
<comment type="miscellaneous">
    <text evidence="1">Reaction mechanism of ThiL seems to utilize a direct, inline transfer of the gamma-phosphate of ATP to TMP rather than a phosphorylated enzyme intermediate.</text>
</comment>
<accession>A0A832Z992</accession>
<comment type="caution">
    <text evidence="1">Lacks conserved residue(s) required for the propagation of feature annotation.</text>
</comment>
<dbReference type="PANTHER" id="PTHR30270">
    <property type="entry name" value="THIAMINE-MONOPHOSPHATE KINASE"/>
    <property type="match status" value="1"/>
</dbReference>
<comment type="pathway">
    <text evidence="1">Cofactor biosynthesis; thiamine diphosphate biosynthesis; thiamine diphosphate from thiamine phosphate: step 1/1.</text>
</comment>
<dbReference type="GO" id="GO:0000287">
    <property type="term" value="F:magnesium ion binding"/>
    <property type="evidence" value="ECO:0007669"/>
    <property type="project" value="UniProtKB-UniRule"/>
</dbReference>
<feature type="binding site" evidence="1">
    <location>
        <position position="257"/>
    </location>
    <ligand>
        <name>substrate</name>
    </ligand>
</feature>
<dbReference type="NCBIfam" id="TIGR01379">
    <property type="entry name" value="thiL"/>
    <property type="match status" value="1"/>
</dbReference>
<dbReference type="Proteomes" id="UP000649326">
    <property type="component" value="Unassembled WGS sequence"/>
</dbReference>
<feature type="binding site" evidence="1">
    <location>
        <position position="207"/>
    </location>
    <ligand>
        <name>Mg(2+)</name>
        <dbReference type="ChEBI" id="CHEBI:18420"/>
        <label>5</label>
    </ligand>
</feature>
<dbReference type="Pfam" id="PF00586">
    <property type="entry name" value="AIRS"/>
    <property type="match status" value="1"/>
</dbReference>